<dbReference type="EMBL" id="LN899824">
    <property type="protein sequence ID" value="CUV29025.1"/>
    <property type="molecule type" value="Genomic_DNA"/>
</dbReference>
<reference evidence="12" key="4">
    <citation type="submission" date="2021-10" db="EMBL/GenBank/DDBJ databases">
        <title>Complete genome sequences of five Ralstonia solancearum strains isolated from sunflower.</title>
        <authorList>
            <person name="She X."/>
            <person name="He Z."/>
        </authorList>
    </citation>
    <scope>NUCLEOTIDE SEQUENCE</scope>
    <source>
        <strain evidence="12">RS638</strain>
    </source>
</reference>
<comment type="subcellular location">
    <subcellularLocation>
        <location evidence="1">Cell membrane</location>
        <topology evidence="1">Multi-pass membrane protein</topology>
    </subcellularLocation>
</comment>
<feature type="transmembrane region" description="Helical" evidence="6">
    <location>
        <begin position="35"/>
        <end position="61"/>
    </location>
</feature>
<evidence type="ECO:0000313" key="8">
    <source>
        <dbReference type="EMBL" id="CUV16910.1"/>
    </source>
</evidence>
<dbReference type="EMBL" id="CP025741">
    <property type="protein sequence ID" value="AYA46249.1"/>
    <property type="molecule type" value="Genomic_DNA"/>
</dbReference>
<dbReference type="PATRIC" id="fig|305.107.peg.5053"/>
<keyword evidence="4 6" id="KW-1133">Transmembrane helix</keyword>
<feature type="transmembrane region" description="Helical" evidence="6">
    <location>
        <begin position="147"/>
        <end position="169"/>
    </location>
</feature>
<evidence type="ECO:0000313" key="7">
    <source>
        <dbReference type="EMBL" id="AYA46249.1"/>
    </source>
</evidence>
<gene>
    <name evidence="12" type="ORF">LH706_07835</name>
    <name evidence="8" type="ORF">PSS4_v1_190066</name>
    <name evidence="7" type="ORF">RSP824_06960</name>
    <name evidence="9" type="ORF">RUN1985_v1_290175</name>
    <name evidence="11" type="ORF">RUN215_v1_1000028</name>
    <name evidence="10" type="ORF">TO10_v1_150160</name>
</gene>
<name>A0A0K1ZJ92_RALSL</name>
<evidence type="ECO:0000256" key="5">
    <source>
        <dbReference type="ARBA" id="ARBA00023136"/>
    </source>
</evidence>
<evidence type="ECO:0000256" key="4">
    <source>
        <dbReference type="ARBA" id="ARBA00022989"/>
    </source>
</evidence>
<reference evidence="13" key="3">
    <citation type="submission" date="2018-01" db="EMBL/GenBank/DDBJ databases">
        <title>Raltonia solanacearum P824 infects blueberry.</title>
        <authorList>
            <person name="Bocsanczy A.M."/>
            <person name="Norman D.J."/>
        </authorList>
    </citation>
    <scope>NUCLEOTIDE SEQUENCE [LARGE SCALE GENOMIC DNA]</scope>
    <source>
        <strain evidence="13">P824</strain>
    </source>
</reference>
<dbReference type="Proteomes" id="UP000262427">
    <property type="component" value="Chromosome CM"/>
</dbReference>
<dbReference type="EMBL" id="LN899820">
    <property type="protein sequence ID" value="CUV56877.1"/>
    <property type="molecule type" value="Genomic_DNA"/>
</dbReference>
<dbReference type="PANTHER" id="PTHR30086">
    <property type="entry name" value="ARGININE EXPORTER PROTEIN ARGO"/>
    <property type="match status" value="1"/>
</dbReference>
<evidence type="ECO:0000313" key="10">
    <source>
        <dbReference type="EMBL" id="CUV44421.1"/>
    </source>
</evidence>
<dbReference type="EMBL" id="LN899821">
    <property type="protein sequence ID" value="CUV16910.1"/>
    <property type="molecule type" value="Genomic_DNA"/>
</dbReference>
<reference evidence="7" key="2">
    <citation type="submission" date="2018-01" db="EMBL/GenBank/DDBJ databases">
        <title>Ralstonia pseudosolanacearum P824 infects blueberry.</title>
        <authorList>
            <person name="Bocsanczy A.M."/>
            <person name="Norman D.J."/>
        </authorList>
    </citation>
    <scope>NUCLEOTIDE SEQUENCE</scope>
    <source>
        <strain evidence="7">P824</strain>
    </source>
</reference>
<evidence type="ECO:0000313" key="13">
    <source>
        <dbReference type="Proteomes" id="UP000262427"/>
    </source>
</evidence>
<evidence type="ECO:0000256" key="1">
    <source>
        <dbReference type="ARBA" id="ARBA00004651"/>
    </source>
</evidence>
<dbReference type="EMBL" id="CP085043">
    <property type="protein sequence ID" value="UZF16333.1"/>
    <property type="molecule type" value="Genomic_DNA"/>
</dbReference>
<organism evidence="11">
    <name type="scientific">Ralstonia solanacearum</name>
    <name type="common">Pseudomonas solanacearum</name>
    <dbReference type="NCBI Taxonomy" id="305"/>
    <lineage>
        <taxon>Bacteria</taxon>
        <taxon>Pseudomonadati</taxon>
        <taxon>Pseudomonadota</taxon>
        <taxon>Betaproteobacteria</taxon>
        <taxon>Burkholderiales</taxon>
        <taxon>Burkholderiaceae</taxon>
        <taxon>Ralstonia</taxon>
        <taxon>Ralstonia solanacearum species complex</taxon>
    </lineage>
</organism>
<dbReference type="EMBL" id="LN899827">
    <property type="protein sequence ID" value="CUV44421.1"/>
    <property type="molecule type" value="Genomic_DNA"/>
</dbReference>
<proteinExistence type="predicted"/>
<dbReference type="AlphaFoldDB" id="A0A0K1ZJ92"/>
<evidence type="ECO:0000256" key="6">
    <source>
        <dbReference type="SAM" id="Phobius"/>
    </source>
</evidence>
<dbReference type="GO" id="GO:0005886">
    <property type="term" value="C:plasma membrane"/>
    <property type="evidence" value="ECO:0007669"/>
    <property type="project" value="UniProtKB-SubCell"/>
</dbReference>
<evidence type="ECO:0000256" key="3">
    <source>
        <dbReference type="ARBA" id="ARBA00022692"/>
    </source>
</evidence>
<keyword evidence="5 6" id="KW-0472">Membrane</keyword>
<feature type="transmembrane region" description="Helical" evidence="6">
    <location>
        <begin position="6"/>
        <end position="26"/>
    </location>
</feature>
<evidence type="ECO:0000313" key="9">
    <source>
        <dbReference type="EMBL" id="CUV29025.1"/>
    </source>
</evidence>
<dbReference type="InterPro" id="IPR001123">
    <property type="entry name" value="LeuE-type"/>
</dbReference>
<feature type="transmembrane region" description="Helical" evidence="6">
    <location>
        <begin position="181"/>
        <end position="200"/>
    </location>
</feature>
<evidence type="ECO:0000256" key="2">
    <source>
        <dbReference type="ARBA" id="ARBA00022475"/>
    </source>
</evidence>
<protein>
    <submittedName>
        <fullName evidence="7">Arginine exporter ArgO</fullName>
    </submittedName>
    <submittedName>
        <fullName evidence="12">LysE/ArgO family amino acid transporter</fullName>
    </submittedName>
</protein>
<accession>A0A0K1ZJ92</accession>
<reference evidence="11" key="1">
    <citation type="submission" date="2015-10" db="EMBL/GenBank/DDBJ databases">
        <authorList>
            <person name="Gilbert D.G."/>
        </authorList>
    </citation>
    <scope>NUCLEOTIDE SEQUENCE</scope>
    <source>
        <strain evidence="11">Phyl III-seqv23</strain>
    </source>
</reference>
<feature type="transmembrane region" description="Helical" evidence="6">
    <location>
        <begin position="111"/>
        <end position="127"/>
    </location>
</feature>
<feature type="transmembrane region" description="Helical" evidence="6">
    <location>
        <begin position="73"/>
        <end position="91"/>
    </location>
</feature>
<dbReference type="GO" id="GO:0015171">
    <property type="term" value="F:amino acid transmembrane transporter activity"/>
    <property type="evidence" value="ECO:0007669"/>
    <property type="project" value="TreeGrafter"/>
</dbReference>
<sequence>MNAATQGLILGFSLILAIGSQNAFILRQGILGRHVFVLCSVCALSDALLIVAGVSGFFVLVKHTPYIVDVARYGGAAFILWYGISRLLSALRGDSQMDISKAKEADSLPKALLSCLAFTFLNPHVYLDTVFLIGSISAQFGDESWKFGVGASAASLIFFFCLGYGAALLRPLFSSPVAWRILDFVIGVTMLMLAGKLAFLQT</sequence>
<keyword evidence="3 6" id="KW-0812">Transmembrane</keyword>
<dbReference type="Pfam" id="PF01810">
    <property type="entry name" value="LysE"/>
    <property type="match status" value="1"/>
</dbReference>
<evidence type="ECO:0000313" key="12">
    <source>
        <dbReference type="EMBL" id="UZF16333.1"/>
    </source>
</evidence>
<evidence type="ECO:0000313" key="11">
    <source>
        <dbReference type="EMBL" id="CUV56877.1"/>
    </source>
</evidence>
<keyword evidence="2" id="KW-1003">Cell membrane</keyword>
<dbReference type="PANTHER" id="PTHR30086:SF20">
    <property type="entry name" value="ARGININE EXPORTER PROTEIN ARGO-RELATED"/>
    <property type="match status" value="1"/>
</dbReference>